<organism evidence="6 7">
    <name type="scientific">Cupriavidus malaysiensis</name>
    <dbReference type="NCBI Taxonomy" id="367825"/>
    <lineage>
        <taxon>Bacteria</taxon>
        <taxon>Pseudomonadati</taxon>
        <taxon>Pseudomonadota</taxon>
        <taxon>Betaproteobacteria</taxon>
        <taxon>Burkholderiales</taxon>
        <taxon>Burkholderiaceae</taxon>
        <taxon>Cupriavidus</taxon>
    </lineage>
</organism>
<reference evidence="6 7" key="1">
    <citation type="submission" date="2016-10" db="EMBL/GenBank/DDBJ databases">
        <title>Complete genome sequences of three Cupriavidus strains isolated from various Malaysian environments.</title>
        <authorList>
            <person name="Abdullah A.A.-A."/>
            <person name="Shafie N.A.H."/>
            <person name="Lau N.S."/>
        </authorList>
    </citation>
    <scope>NUCLEOTIDE SEQUENCE [LARGE SCALE GENOMIC DNA]</scope>
    <source>
        <strain evidence="6 7">USMAA1020</strain>
    </source>
</reference>
<dbReference type="Gene3D" id="1.10.10.60">
    <property type="entry name" value="Homeodomain-like"/>
    <property type="match status" value="2"/>
</dbReference>
<dbReference type="PANTHER" id="PTHR11019:SF159">
    <property type="entry name" value="TRANSCRIPTIONAL REGULATOR-RELATED"/>
    <property type="match status" value="1"/>
</dbReference>
<keyword evidence="1" id="KW-0805">Transcription regulation</keyword>
<dbReference type="PRINTS" id="PR00032">
    <property type="entry name" value="HTHARAC"/>
</dbReference>
<sequence length="265" mass="28806">MTAAAPNLAAVSFDPALYDAASSPLTGVAADYPAGAETPFHRHARCQLVYAVEGVMVVEAATGRWVVPPTTAVWLGPDVEHRLLMRGPVRVRSVFVAADAAGGLPAAECVIHVSPLLRELISEIAHLGLEVCATRRGRLLAALLREELRRPQALPFHLPWPADARIAAICAELSGNPAHPFHAADWAASLAMSEKTFHRHFHRHTGLSFGRWRQQARLLLALDHLLRGEPILPVALRCGYESHSAFTLAFRKQFGMPPSRFLPAG</sequence>
<evidence type="ECO:0000313" key="6">
    <source>
        <dbReference type="EMBL" id="AOZ06256.1"/>
    </source>
</evidence>
<dbReference type="EMBL" id="CP017754">
    <property type="protein sequence ID" value="AOZ06256.1"/>
    <property type="molecule type" value="Genomic_DNA"/>
</dbReference>
<dbReference type="InterPro" id="IPR014710">
    <property type="entry name" value="RmlC-like_jellyroll"/>
</dbReference>
<dbReference type="SUPFAM" id="SSF51182">
    <property type="entry name" value="RmlC-like cupins"/>
    <property type="match status" value="1"/>
</dbReference>
<dbReference type="InterPro" id="IPR020449">
    <property type="entry name" value="Tscrpt_reg_AraC-type_HTH"/>
</dbReference>
<dbReference type="InterPro" id="IPR009057">
    <property type="entry name" value="Homeodomain-like_sf"/>
</dbReference>
<dbReference type="Proteomes" id="UP000177515">
    <property type="component" value="Chromosome 1"/>
</dbReference>
<dbReference type="Gene3D" id="2.60.120.10">
    <property type="entry name" value="Jelly Rolls"/>
    <property type="match status" value="1"/>
</dbReference>
<dbReference type="InterPro" id="IPR011051">
    <property type="entry name" value="RmlC_Cupin_sf"/>
</dbReference>
<gene>
    <name evidence="6" type="ORF">BKK80_10730</name>
</gene>
<dbReference type="Pfam" id="PF02311">
    <property type="entry name" value="AraC_binding"/>
    <property type="match status" value="1"/>
</dbReference>
<dbReference type="SUPFAM" id="SSF46689">
    <property type="entry name" value="Homeodomain-like"/>
    <property type="match status" value="1"/>
</dbReference>
<dbReference type="PROSITE" id="PS01124">
    <property type="entry name" value="HTH_ARAC_FAMILY_2"/>
    <property type="match status" value="1"/>
</dbReference>
<protein>
    <submittedName>
        <fullName evidence="6">AraC family transcriptional regulator</fullName>
    </submittedName>
</protein>
<dbReference type="SMART" id="SM00342">
    <property type="entry name" value="HTH_ARAC"/>
    <property type="match status" value="1"/>
</dbReference>
<accession>A0ABM6F473</accession>
<keyword evidence="4" id="KW-0804">Transcription</keyword>
<proteinExistence type="predicted"/>
<evidence type="ECO:0000256" key="3">
    <source>
        <dbReference type="ARBA" id="ARBA00023159"/>
    </source>
</evidence>
<evidence type="ECO:0000313" key="7">
    <source>
        <dbReference type="Proteomes" id="UP000177515"/>
    </source>
</evidence>
<evidence type="ECO:0000256" key="4">
    <source>
        <dbReference type="ARBA" id="ARBA00023163"/>
    </source>
</evidence>
<dbReference type="InterPro" id="IPR003313">
    <property type="entry name" value="AraC-bd"/>
</dbReference>
<keyword evidence="2" id="KW-0238">DNA-binding</keyword>
<evidence type="ECO:0000256" key="2">
    <source>
        <dbReference type="ARBA" id="ARBA00023125"/>
    </source>
</evidence>
<evidence type="ECO:0000256" key="1">
    <source>
        <dbReference type="ARBA" id="ARBA00023015"/>
    </source>
</evidence>
<dbReference type="RefSeq" id="WP_071069363.1">
    <property type="nucleotide sequence ID" value="NZ_CP017754.1"/>
</dbReference>
<dbReference type="CDD" id="cd06124">
    <property type="entry name" value="cupin_NimR-like_N"/>
    <property type="match status" value="1"/>
</dbReference>
<dbReference type="PANTHER" id="PTHR11019">
    <property type="entry name" value="HTH-TYPE TRANSCRIPTIONAL REGULATOR NIMR"/>
    <property type="match status" value="1"/>
</dbReference>
<dbReference type="Pfam" id="PF12833">
    <property type="entry name" value="HTH_18"/>
    <property type="match status" value="1"/>
</dbReference>
<evidence type="ECO:0000259" key="5">
    <source>
        <dbReference type="PROSITE" id="PS01124"/>
    </source>
</evidence>
<name>A0ABM6F473_9BURK</name>
<feature type="domain" description="HTH araC/xylS-type" evidence="5">
    <location>
        <begin position="167"/>
        <end position="264"/>
    </location>
</feature>
<keyword evidence="7" id="KW-1185">Reference proteome</keyword>
<keyword evidence="3" id="KW-0010">Activator</keyword>
<dbReference type="InterPro" id="IPR018060">
    <property type="entry name" value="HTH_AraC"/>
</dbReference>